<sequence length="242" mass="27938">MNPTRKTDEKFYRLFSTFHAFSEHLTKREDSELRDKYDHNAFCYSGQPTEDELRAALAYQKARGDAFLKLEGYEPLADAFGMECEETLTMVLPPETDISGWKTNPDVSIKAPDADQLEQHELKYYGPLYGDDFTVRNNRNLREQLTYLGAYLGGKLVGDCYIFASDGYVCMDGLLVDEDFRHQYIAMTLMKHIAEKAQERGEILYLHADSEDTPKELYAKMGFQAVDKLYEYLCTDFSKLKI</sequence>
<dbReference type="PROSITE" id="PS51186">
    <property type="entry name" value="GNAT"/>
    <property type="match status" value="1"/>
</dbReference>
<evidence type="ECO:0000313" key="3">
    <source>
        <dbReference type="Proteomes" id="UP000251144"/>
    </source>
</evidence>
<dbReference type="InterPro" id="IPR016181">
    <property type="entry name" value="Acyl_CoA_acyltransferase"/>
</dbReference>
<dbReference type="Gene3D" id="3.40.630.30">
    <property type="match status" value="1"/>
</dbReference>
<name>A0A329TWG7_9FIRM</name>
<reference evidence="2 3" key="1">
    <citation type="submission" date="2018-02" db="EMBL/GenBank/DDBJ databases">
        <title>Complete genome sequencing of Faecalibacterium prausnitzii strains isolated from the human gut.</title>
        <authorList>
            <person name="Fitzgerald B.C."/>
            <person name="Shkoporov A.N."/>
            <person name="Ross P.R."/>
            <person name="Hill C."/>
        </authorList>
    </citation>
    <scope>NUCLEOTIDE SEQUENCE [LARGE SCALE GENOMIC DNA]</scope>
    <source>
        <strain evidence="2 3">APC942/32-1</strain>
    </source>
</reference>
<dbReference type="Pfam" id="PF13508">
    <property type="entry name" value="Acetyltransf_7"/>
    <property type="match status" value="1"/>
</dbReference>
<dbReference type="InterPro" id="IPR000182">
    <property type="entry name" value="GNAT_dom"/>
</dbReference>
<proteinExistence type="predicted"/>
<dbReference type="RefSeq" id="WP_158400798.1">
    <property type="nucleotide sequence ID" value="NZ_PRLB01000004.1"/>
</dbReference>
<gene>
    <name evidence="2" type="ORF">C4N26_06055</name>
</gene>
<dbReference type="GO" id="GO:0016747">
    <property type="term" value="F:acyltransferase activity, transferring groups other than amino-acyl groups"/>
    <property type="evidence" value="ECO:0007669"/>
    <property type="project" value="InterPro"/>
</dbReference>
<protein>
    <submittedName>
        <fullName evidence="2">GNAT family N-acetyltransferase</fullName>
    </submittedName>
</protein>
<dbReference type="AlphaFoldDB" id="A0A329TWG7"/>
<keyword evidence="2" id="KW-0808">Transferase</keyword>
<organism evidence="2 3">
    <name type="scientific">Faecalibacterium prausnitzii</name>
    <dbReference type="NCBI Taxonomy" id="853"/>
    <lineage>
        <taxon>Bacteria</taxon>
        <taxon>Bacillati</taxon>
        <taxon>Bacillota</taxon>
        <taxon>Clostridia</taxon>
        <taxon>Eubacteriales</taxon>
        <taxon>Oscillospiraceae</taxon>
        <taxon>Faecalibacterium</taxon>
    </lineage>
</organism>
<comment type="caution">
    <text evidence="2">The sequence shown here is derived from an EMBL/GenBank/DDBJ whole genome shotgun (WGS) entry which is preliminary data.</text>
</comment>
<dbReference type="OrthoDB" id="2463977at2"/>
<dbReference type="EMBL" id="PRLB01000004">
    <property type="protein sequence ID" value="RAW54427.1"/>
    <property type="molecule type" value="Genomic_DNA"/>
</dbReference>
<evidence type="ECO:0000313" key="2">
    <source>
        <dbReference type="EMBL" id="RAW54427.1"/>
    </source>
</evidence>
<feature type="domain" description="N-acetyltransferase" evidence="1">
    <location>
        <begin position="112"/>
        <end position="242"/>
    </location>
</feature>
<dbReference type="CDD" id="cd04301">
    <property type="entry name" value="NAT_SF"/>
    <property type="match status" value="1"/>
</dbReference>
<dbReference type="Proteomes" id="UP000251144">
    <property type="component" value="Unassembled WGS sequence"/>
</dbReference>
<evidence type="ECO:0000259" key="1">
    <source>
        <dbReference type="PROSITE" id="PS51186"/>
    </source>
</evidence>
<accession>A0A329TWG7</accession>
<dbReference type="SUPFAM" id="SSF55729">
    <property type="entry name" value="Acyl-CoA N-acyltransferases (Nat)"/>
    <property type="match status" value="1"/>
</dbReference>